<organism evidence="1 2">
    <name type="scientific">Ignelater luminosus</name>
    <name type="common">Cucubano</name>
    <name type="synonym">Pyrophorus luminosus</name>
    <dbReference type="NCBI Taxonomy" id="2038154"/>
    <lineage>
        <taxon>Eukaryota</taxon>
        <taxon>Metazoa</taxon>
        <taxon>Ecdysozoa</taxon>
        <taxon>Arthropoda</taxon>
        <taxon>Hexapoda</taxon>
        <taxon>Insecta</taxon>
        <taxon>Pterygota</taxon>
        <taxon>Neoptera</taxon>
        <taxon>Endopterygota</taxon>
        <taxon>Coleoptera</taxon>
        <taxon>Polyphaga</taxon>
        <taxon>Elateriformia</taxon>
        <taxon>Elateroidea</taxon>
        <taxon>Elateridae</taxon>
        <taxon>Agrypninae</taxon>
        <taxon>Pyrophorini</taxon>
        <taxon>Ignelater</taxon>
    </lineage>
</organism>
<dbReference type="Proteomes" id="UP000801492">
    <property type="component" value="Unassembled WGS sequence"/>
</dbReference>
<sequence>MLNNLRYANDTALIANSEKDRQALLEAVAKDKNKLVRKLSSAVLLLSENKKGISTPKAFDYLKIYQEEAEDEGLEILFRQPTCSSMKLLQIPPPEKMISSLLQLFHQ</sequence>
<dbReference type="AlphaFoldDB" id="A0A8K0CKP3"/>
<name>A0A8K0CKP3_IGNLU</name>
<keyword evidence="2" id="KW-1185">Reference proteome</keyword>
<gene>
    <name evidence="1" type="ORF">ILUMI_16994</name>
</gene>
<reference evidence="1" key="1">
    <citation type="submission" date="2019-08" db="EMBL/GenBank/DDBJ databases">
        <title>The genome of the North American firefly Photinus pyralis.</title>
        <authorList>
            <consortium name="Photinus pyralis genome working group"/>
            <person name="Fallon T.R."/>
            <person name="Sander Lower S.E."/>
            <person name="Weng J.-K."/>
        </authorList>
    </citation>
    <scope>NUCLEOTIDE SEQUENCE</scope>
    <source>
        <strain evidence="1">TRF0915ILg1</strain>
        <tissue evidence="1">Whole body</tissue>
    </source>
</reference>
<evidence type="ECO:0000313" key="1">
    <source>
        <dbReference type="EMBL" id="KAF2889179.1"/>
    </source>
</evidence>
<comment type="caution">
    <text evidence="1">The sequence shown here is derived from an EMBL/GenBank/DDBJ whole genome shotgun (WGS) entry which is preliminary data.</text>
</comment>
<evidence type="ECO:0000313" key="2">
    <source>
        <dbReference type="Proteomes" id="UP000801492"/>
    </source>
</evidence>
<protein>
    <submittedName>
        <fullName evidence="1">Uncharacterized protein</fullName>
    </submittedName>
</protein>
<proteinExistence type="predicted"/>
<dbReference type="EMBL" id="VTPC01070007">
    <property type="protein sequence ID" value="KAF2889179.1"/>
    <property type="molecule type" value="Genomic_DNA"/>
</dbReference>
<accession>A0A8K0CKP3</accession>